<evidence type="ECO:0000313" key="5">
    <source>
        <dbReference type="EMBL" id="GFH51637.1"/>
    </source>
</evidence>
<dbReference type="PANTHER" id="PTHR14095:SF0">
    <property type="entry name" value="MIP22305P"/>
    <property type="match status" value="1"/>
</dbReference>
<feature type="compositionally biased region" description="Basic and acidic residues" evidence="3">
    <location>
        <begin position="103"/>
        <end position="113"/>
    </location>
</feature>
<name>A0AAD3CT67_9STRA</name>
<comment type="caution">
    <text evidence="5">The sequence shown here is derived from an EMBL/GenBank/DDBJ whole genome shotgun (WGS) entry which is preliminary data.</text>
</comment>
<proteinExistence type="predicted"/>
<dbReference type="GO" id="GO:0019888">
    <property type="term" value="F:protein phosphatase regulator activity"/>
    <property type="evidence" value="ECO:0007669"/>
    <property type="project" value="TreeGrafter"/>
</dbReference>
<dbReference type="InterPro" id="IPR041534">
    <property type="entry name" value="EF-hand_13"/>
</dbReference>
<feature type="region of interest" description="Disordered" evidence="3">
    <location>
        <begin position="103"/>
        <end position="128"/>
    </location>
</feature>
<feature type="region of interest" description="Disordered" evidence="3">
    <location>
        <begin position="26"/>
        <end position="78"/>
    </location>
</feature>
<dbReference type="Pfam" id="PF17958">
    <property type="entry name" value="EF-hand_13"/>
    <property type="match status" value="1"/>
</dbReference>
<dbReference type="PANTHER" id="PTHR14095">
    <property type="entry name" value="PHOSPHATASE 2A REGULATORY SUBUNIT-RELATED"/>
    <property type="match status" value="1"/>
</dbReference>
<accession>A0AAD3CT67</accession>
<gene>
    <name evidence="5" type="ORF">CTEN210_08113</name>
</gene>
<dbReference type="GO" id="GO:0000159">
    <property type="term" value="C:protein phosphatase type 2A complex"/>
    <property type="evidence" value="ECO:0007669"/>
    <property type="project" value="TreeGrafter"/>
</dbReference>
<dbReference type="AlphaFoldDB" id="A0AAD3CT67"/>
<dbReference type="GO" id="GO:0005509">
    <property type="term" value="F:calcium ion binding"/>
    <property type="evidence" value="ECO:0007669"/>
    <property type="project" value="InterPro"/>
</dbReference>
<dbReference type="PROSITE" id="PS00018">
    <property type="entry name" value="EF_HAND_1"/>
    <property type="match status" value="1"/>
</dbReference>
<dbReference type="InterPro" id="IPR002048">
    <property type="entry name" value="EF_hand_dom"/>
</dbReference>
<protein>
    <recommendedName>
        <fullName evidence="4">EF-hand domain-containing protein</fullName>
    </recommendedName>
</protein>
<reference evidence="5 6" key="1">
    <citation type="journal article" date="2021" name="Sci. Rep.">
        <title>The genome of the diatom Chaetoceros tenuissimus carries an ancient integrated fragment of an extant virus.</title>
        <authorList>
            <person name="Hongo Y."/>
            <person name="Kimura K."/>
            <person name="Takaki Y."/>
            <person name="Yoshida Y."/>
            <person name="Baba S."/>
            <person name="Kobayashi G."/>
            <person name="Nagasaki K."/>
            <person name="Hano T."/>
            <person name="Tomaru Y."/>
        </authorList>
    </citation>
    <scope>NUCLEOTIDE SEQUENCE [LARGE SCALE GENOMIC DNA]</scope>
    <source>
        <strain evidence="5 6">NIES-3715</strain>
    </source>
</reference>
<evidence type="ECO:0000259" key="4">
    <source>
        <dbReference type="PROSITE" id="PS50222"/>
    </source>
</evidence>
<dbReference type="EMBL" id="BLLK01000045">
    <property type="protein sequence ID" value="GFH51637.1"/>
    <property type="molecule type" value="Genomic_DNA"/>
</dbReference>
<dbReference type="Gene3D" id="1.10.238.10">
    <property type="entry name" value="EF-hand"/>
    <property type="match status" value="1"/>
</dbReference>
<dbReference type="SUPFAM" id="SSF47473">
    <property type="entry name" value="EF-hand"/>
    <property type="match status" value="2"/>
</dbReference>
<keyword evidence="1" id="KW-0479">Metal-binding</keyword>
<dbReference type="PROSITE" id="PS50222">
    <property type="entry name" value="EF_HAND_2"/>
    <property type="match status" value="1"/>
</dbReference>
<evidence type="ECO:0000313" key="6">
    <source>
        <dbReference type="Proteomes" id="UP001054902"/>
    </source>
</evidence>
<evidence type="ECO:0000256" key="2">
    <source>
        <dbReference type="ARBA" id="ARBA00022837"/>
    </source>
</evidence>
<dbReference type="FunFam" id="1.10.238.220:FF:000003">
    <property type="entry name" value="Phosphoprotein phosphatase 2A regulatory subunit"/>
    <property type="match status" value="1"/>
</dbReference>
<dbReference type="InterPro" id="IPR018247">
    <property type="entry name" value="EF_Hand_1_Ca_BS"/>
</dbReference>
<organism evidence="5 6">
    <name type="scientific">Chaetoceros tenuissimus</name>
    <dbReference type="NCBI Taxonomy" id="426638"/>
    <lineage>
        <taxon>Eukaryota</taxon>
        <taxon>Sar</taxon>
        <taxon>Stramenopiles</taxon>
        <taxon>Ochrophyta</taxon>
        <taxon>Bacillariophyta</taxon>
        <taxon>Coscinodiscophyceae</taxon>
        <taxon>Chaetocerotophycidae</taxon>
        <taxon>Chaetocerotales</taxon>
        <taxon>Chaetocerotaceae</taxon>
        <taxon>Chaetoceros</taxon>
    </lineage>
</organism>
<keyword evidence="2" id="KW-0106">Calcium</keyword>
<feature type="region of interest" description="Disordered" evidence="3">
    <location>
        <begin position="586"/>
        <end position="605"/>
    </location>
</feature>
<dbReference type="Gene3D" id="1.10.238.220">
    <property type="match status" value="1"/>
</dbReference>
<dbReference type="Proteomes" id="UP001054902">
    <property type="component" value="Unassembled WGS sequence"/>
</dbReference>
<feature type="compositionally biased region" description="Low complexity" evidence="3">
    <location>
        <begin position="48"/>
        <end position="64"/>
    </location>
</feature>
<keyword evidence="6" id="KW-1185">Reference proteome</keyword>
<evidence type="ECO:0000256" key="3">
    <source>
        <dbReference type="SAM" id="MobiDB-lite"/>
    </source>
</evidence>
<feature type="domain" description="EF-hand" evidence="4">
    <location>
        <begin position="437"/>
        <end position="472"/>
    </location>
</feature>
<dbReference type="FunFam" id="1.10.238.10:FF:000025">
    <property type="entry name" value="serine/threonine-protein phosphatase 2A regulatory subunit B'' subunit alpha"/>
    <property type="match status" value="1"/>
</dbReference>
<evidence type="ECO:0000256" key="1">
    <source>
        <dbReference type="ARBA" id="ARBA00022723"/>
    </source>
</evidence>
<sequence>MDELLVTWLSSDNVHENVMNIIEQYRSSQNNPSHAGISSPPTSPGRRQGSSLGNDDNDNNSQSSPRGVASIPPFYCPPGSARNSEKGKLLLNNKHSFDRDQTWDGIHISKDDPVNTTTSPGEVPPPRKSIKEQVFDIFDELGKKTQNEASLYLTMDNFIKITKEVCSFPSFFNGPLYKRILYLWNTQFVKSEAQRLIIWNEFQKDETPIGVEEFEGEKDELFDHLDLLVNKEIFKWYWTEEMENYDASDRFFRLIKKPFDDHIGKEDFMPYLKELLRDHPGLEFLSNHAEFQEKYALTVITRIFYTVNRCHSGRITARQVRRSDLVSAFRQVDEEEDINKVTRYFSYEHFYVLYCRFWELDHDRDYKITKEDLMKYGDQCLSHMIVDRIFEAAPRPFGLPQLDEIQEGSSSKGSKKPKDYLTYEDFIFFMLSEEDKANEISVRYWFTCIDVDGDGKLNNMEMRSFYALQQHRMQQMGGEQIPFEDMLCQMIDMIKPKNENFIVVEDFLQEECVAVSGALFDALFNLNKYMQFESRDPFQERQKREDEFETDWDRFACMDYNRLAMEEEAREDQDAMEIDWVTVDDEDEENEDFNLGLGGASEAPF</sequence>
<dbReference type="InterPro" id="IPR011992">
    <property type="entry name" value="EF-hand-dom_pair"/>
</dbReference>